<name>A0A9N7RTX4_STRHE</name>
<feature type="compositionally biased region" description="Polar residues" evidence="1">
    <location>
        <begin position="150"/>
        <end position="160"/>
    </location>
</feature>
<keyword evidence="2" id="KW-1133">Transmembrane helix</keyword>
<keyword evidence="4" id="KW-1185">Reference proteome</keyword>
<feature type="region of interest" description="Disordered" evidence="1">
    <location>
        <begin position="137"/>
        <end position="182"/>
    </location>
</feature>
<feature type="compositionally biased region" description="Basic and acidic residues" evidence="1">
    <location>
        <begin position="137"/>
        <end position="149"/>
    </location>
</feature>
<reference evidence="3" key="1">
    <citation type="submission" date="2019-12" db="EMBL/GenBank/DDBJ databases">
        <authorList>
            <person name="Scholes J."/>
        </authorList>
    </citation>
    <scope>NUCLEOTIDE SEQUENCE</scope>
</reference>
<proteinExistence type="predicted"/>
<feature type="compositionally biased region" description="Basic residues" evidence="1">
    <location>
        <begin position="171"/>
        <end position="182"/>
    </location>
</feature>
<dbReference type="AlphaFoldDB" id="A0A9N7RTX4"/>
<organism evidence="3 4">
    <name type="scientific">Striga hermonthica</name>
    <name type="common">Purple witchweed</name>
    <name type="synonym">Buchnera hermonthica</name>
    <dbReference type="NCBI Taxonomy" id="68872"/>
    <lineage>
        <taxon>Eukaryota</taxon>
        <taxon>Viridiplantae</taxon>
        <taxon>Streptophyta</taxon>
        <taxon>Embryophyta</taxon>
        <taxon>Tracheophyta</taxon>
        <taxon>Spermatophyta</taxon>
        <taxon>Magnoliopsida</taxon>
        <taxon>eudicotyledons</taxon>
        <taxon>Gunneridae</taxon>
        <taxon>Pentapetalae</taxon>
        <taxon>asterids</taxon>
        <taxon>lamiids</taxon>
        <taxon>Lamiales</taxon>
        <taxon>Orobanchaceae</taxon>
        <taxon>Buchnereae</taxon>
        <taxon>Striga</taxon>
    </lineage>
</organism>
<dbReference type="EMBL" id="CACSLK010034598">
    <property type="protein sequence ID" value="CAA0842311.1"/>
    <property type="molecule type" value="Genomic_DNA"/>
</dbReference>
<comment type="caution">
    <text evidence="3">The sequence shown here is derived from an EMBL/GenBank/DDBJ whole genome shotgun (WGS) entry which is preliminary data.</text>
</comment>
<dbReference type="Proteomes" id="UP001153555">
    <property type="component" value="Unassembled WGS sequence"/>
</dbReference>
<dbReference type="OrthoDB" id="1911637at2759"/>
<feature type="transmembrane region" description="Helical" evidence="2">
    <location>
        <begin position="47"/>
        <end position="65"/>
    </location>
</feature>
<evidence type="ECO:0000313" key="3">
    <source>
        <dbReference type="EMBL" id="CAA0842311.1"/>
    </source>
</evidence>
<protein>
    <submittedName>
        <fullName evidence="3">Root meristem growth factor 6</fullName>
    </submittedName>
</protein>
<evidence type="ECO:0000256" key="1">
    <source>
        <dbReference type="SAM" id="MobiDB-lite"/>
    </source>
</evidence>
<keyword evidence="2" id="KW-0812">Transmembrane</keyword>
<accession>A0A9N7RTX4</accession>
<evidence type="ECO:0000256" key="2">
    <source>
        <dbReference type="SAM" id="Phobius"/>
    </source>
</evidence>
<dbReference type="InterPro" id="IPR053313">
    <property type="entry name" value="RGF"/>
</dbReference>
<dbReference type="InterPro" id="IPR049306">
    <property type="entry name" value="GLV1-2"/>
</dbReference>
<keyword evidence="2" id="KW-0472">Membrane</keyword>
<dbReference type="PANTHER" id="PTHR34961">
    <property type="entry name" value="TRANSMEMBRANE PROTEIN"/>
    <property type="match status" value="1"/>
</dbReference>
<sequence>MFSRNENFVSSINSPALNAYFVPFTLHIHLTRTRLFIVLLYQILHRILWLMASLVCIVFYLYLHACAARPLTVSDKETVVQNRASNKDVKGLDHGTYFLGRFLADQEGERDKANAYTGNIKVHATGTEVHMRVEVERSALDSSSHKAEENVSSNHNNNTVEDAVAMDYAQPHRKPPIHNRET</sequence>
<evidence type="ECO:0000313" key="4">
    <source>
        <dbReference type="Proteomes" id="UP001153555"/>
    </source>
</evidence>
<dbReference type="Pfam" id="PF21529">
    <property type="entry name" value="GLV1-2"/>
    <property type="match status" value="1"/>
</dbReference>
<dbReference type="PANTHER" id="PTHR34961:SF7">
    <property type="entry name" value="TRANSMEMBRANE PROTEIN"/>
    <property type="match status" value="1"/>
</dbReference>
<gene>
    <name evidence="3" type="ORF">SHERM_08175</name>
</gene>